<dbReference type="KEGG" id="plw:D5F53_16145"/>
<protein>
    <submittedName>
        <fullName evidence="3">HD domain-containing protein</fullName>
    </submittedName>
</protein>
<dbReference type="InterPro" id="IPR050124">
    <property type="entry name" value="tRNA_CCA-adding_enzyme"/>
</dbReference>
<dbReference type="PANTHER" id="PTHR47545:SF1">
    <property type="entry name" value="MULTIFUNCTIONAL CCA PROTEIN"/>
    <property type="match status" value="1"/>
</dbReference>
<dbReference type="RefSeq" id="WP_119848593.1">
    <property type="nucleotide sequence ID" value="NZ_CP032412.1"/>
</dbReference>
<dbReference type="PANTHER" id="PTHR47545">
    <property type="entry name" value="MULTIFUNCTIONAL CCA PROTEIN"/>
    <property type="match status" value="1"/>
</dbReference>
<dbReference type="InterPro" id="IPR003607">
    <property type="entry name" value="HD/PDEase_dom"/>
</dbReference>
<sequence>MSTIHMLVGIPGSGKSYYANQLCKSERAVPVATDAIRERLFGCESKQKNTYLVFDEAFADIEQALKSGRNVVFDATNVSRERRLKFLKRFGERRVECHICTTPYEVALDRVKRRKRRFDEKIMTKYAKNLEFPVMGEGFVDLHLVHEPGETQLAREDLEQLLTRKPDHDELFNYLSQSPYFQTMLGFDQENPFHSRTLSEHTFAVLEYIQNCYEGEGDQLLAMQLAALFHDAGKPFCKVWKQTRGYYSYYGHEHVSAIMACHTLKDLGYEDEFVLHVVQLVSFHMEILHGGDAGASKIYHLLGEDLLAQLYFFAEADTFGK</sequence>
<dbReference type="CDD" id="cd00077">
    <property type="entry name" value="HDc"/>
    <property type="match status" value="1"/>
</dbReference>
<dbReference type="SUPFAM" id="SSF52540">
    <property type="entry name" value="P-loop containing nucleoside triphosphate hydrolases"/>
    <property type="match status" value="1"/>
</dbReference>
<dbReference type="AlphaFoldDB" id="A0A385TMJ6"/>
<evidence type="ECO:0000313" key="4">
    <source>
        <dbReference type="Proteomes" id="UP000266552"/>
    </source>
</evidence>
<name>A0A385TMJ6_PAELA</name>
<dbReference type="Gene3D" id="3.40.50.300">
    <property type="entry name" value="P-loop containing nucleotide triphosphate hydrolases"/>
    <property type="match status" value="1"/>
</dbReference>
<dbReference type="Pfam" id="PF13671">
    <property type="entry name" value="AAA_33"/>
    <property type="match status" value="1"/>
</dbReference>
<reference evidence="3 4" key="1">
    <citation type="submission" date="2018-09" db="EMBL/GenBank/DDBJ databases">
        <title>Genome Sequence of Paenibacillus lautus Strain E7593-69, Azo Dye-Degrading Bacteria, Isolated from Commercial Tattoo Inks.</title>
        <authorList>
            <person name="Nho S.W."/>
            <person name="Kim S.-J."/>
            <person name="Kweon O."/>
            <person name="Cerniglia C.E."/>
        </authorList>
    </citation>
    <scope>NUCLEOTIDE SEQUENCE [LARGE SCALE GENOMIC DNA]</scope>
    <source>
        <strain evidence="3 4">E7593-69</strain>
    </source>
</reference>
<proteinExistence type="predicted"/>
<dbReference type="GO" id="GO:0000166">
    <property type="term" value="F:nucleotide binding"/>
    <property type="evidence" value="ECO:0007669"/>
    <property type="project" value="UniProtKB-KW"/>
</dbReference>
<dbReference type="EMBL" id="CP032412">
    <property type="protein sequence ID" value="AYB44711.1"/>
    <property type="molecule type" value="Genomic_DNA"/>
</dbReference>
<dbReference type="Pfam" id="PF01966">
    <property type="entry name" value="HD"/>
    <property type="match status" value="1"/>
</dbReference>
<evidence type="ECO:0000256" key="1">
    <source>
        <dbReference type="ARBA" id="ARBA00022741"/>
    </source>
</evidence>
<keyword evidence="1" id="KW-0547">Nucleotide-binding</keyword>
<dbReference type="Proteomes" id="UP000266552">
    <property type="component" value="Chromosome"/>
</dbReference>
<gene>
    <name evidence="3" type="ORF">D5F53_16145</name>
</gene>
<organism evidence="3 4">
    <name type="scientific">Paenibacillus lautus</name>
    <name type="common">Bacillus lautus</name>
    <dbReference type="NCBI Taxonomy" id="1401"/>
    <lineage>
        <taxon>Bacteria</taxon>
        <taxon>Bacillati</taxon>
        <taxon>Bacillota</taxon>
        <taxon>Bacilli</taxon>
        <taxon>Bacillales</taxon>
        <taxon>Paenibacillaceae</taxon>
        <taxon>Paenibacillus</taxon>
    </lineage>
</organism>
<dbReference type="InterPro" id="IPR027417">
    <property type="entry name" value="P-loop_NTPase"/>
</dbReference>
<feature type="domain" description="HD" evidence="2">
    <location>
        <begin position="199"/>
        <end position="288"/>
    </location>
</feature>
<dbReference type="Gene3D" id="1.10.3090.10">
    <property type="entry name" value="cca-adding enzyme, domain 2"/>
    <property type="match status" value="1"/>
</dbReference>
<keyword evidence="4" id="KW-1185">Reference proteome</keyword>
<accession>A0A385TMJ6</accession>
<evidence type="ECO:0000313" key="3">
    <source>
        <dbReference type="EMBL" id="AYB44711.1"/>
    </source>
</evidence>
<dbReference type="SUPFAM" id="SSF109604">
    <property type="entry name" value="HD-domain/PDEase-like"/>
    <property type="match status" value="1"/>
</dbReference>
<evidence type="ECO:0000259" key="2">
    <source>
        <dbReference type="Pfam" id="PF01966"/>
    </source>
</evidence>
<dbReference type="InterPro" id="IPR006674">
    <property type="entry name" value="HD_domain"/>
</dbReference>